<sequence length="89" mass="9338">MGRGLSSGQTAVSEGEAFGSGSERAARGRRLRPFPVPSPCHDIGSPARFLLSPAAEGVWGGPEKGGNFTPHFNCPPTLERVVSPHQTVQ</sequence>
<name>A0AAV2JH23_KNICA</name>
<dbReference type="AlphaFoldDB" id="A0AAV2JH23"/>
<reference evidence="2 3" key="1">
    <citation type="submission" date="2024-04" db="EMBL/GenBank/DDBJ databases">
        <authorList>
            <person name="Waldvogel A.-M."/>
            <person name="Schoenle A."/>
        </authorList>
    </citation>
    <scope>NUCLEOTIDE SEQUENCE [LARGE SCALE GENOMIC DNA]</scope>
</reference>
<protein>
    <submittedName>
        <fullName evidence="2">Uncharacterized protein</fullName>
    </submittedName>
</protein>
<accession>A0AAV2JH23</accession>
<evidence type="ECO:0000313" key="3">
    <source>
        <dbReference type="Proteomes" id="UP001497482"/>
    </source>
</evidence>
<feature type="region of interest" description="Disordered" evidence="1">
    <location>
        <begin position="1"/>
        <end position="39"/>
    </location>
</feature>
<gene>
    <name evidence="2" type="ORF">KC01_LOCUS7210</name>
</gene>
<feature type="region of interest" description="Disordered" evidence="1">
    <location>
        <begin position="69"/>
        <end position="89"/>
    </location>
</feature>
<proteinExistence type="predicted"/>
<dbReference type="Proteomes" id="UP001497482">
    <property type="component" value="Chromosome 12"/>
</dbReference>
<evidence type="ECO:0000256" key="1">
    <source>
        <dbReference type="SAM" id="MobiDB-lite"/>
    </source>
</evidence>
<dbReference type="EMBL" id="OZ035834">
    <property type="protein sequence ID" value="CAL1575696.1"/>
    <property type="molecule type" value="Genomic_DNA"/>
</dbReference>
<keyword evidence="3" id="KW-1185">Reference proteome</keyword>
<evidence type="ECO:0000313" key="2">
    <source>
        <dbReference type="EMBL" id="CAL1575696.1"/>
    </source>
</evidence>
<organism evidence="2 3">
    <name type="scientific">Knipowitschia caucasica</name>
    <name type="common">Caucasian dwarf goby</name>
    <name type="synonym">Pomatoschistus caucasicus</name>
    <dbReference type="NCBI Taxonomy" id="637954"/>
    <lineage>
        <taxon>Eukaryota</taxon>
        <taxon>Metazoa</taxon>
        <taxon>Chordata</taxon>
        <taxon>Craniata</taxon>
        <taxon>Vertebrata</taxon>
        <taxon>Euteleostomi</taxon>
        <taxon>Actinopterygii</taxon>
        <taxon>Neopterygii</taxon>
        <taxon>Teleostei</taxon>
        <taxon>Neoteleostei</taxon>
        <taxon>Acanthomorphata</taxon>
        <taxon>Gobiaria</taxon>
        <taxon>Gobiiformes</taxon>
        <taxon>Gobioidei</taxon>
        <taxon>Gobiidae</taxon>
        <taxon>Gobiinae</taxon>
        <taxon>Knipowitschia</taxon>
    </lineage>
</organism>
<feature type="compositionally biased region" description="Polar residues" evidence="1">
    <location>
        <begin position="1"/>
        <end position="12"/>
    </location>
</feature>